<dbReference type="InterPro" id="IPR017871">
    <property type="entry name" value="ABC_transporter-like_CS"/>
</dbReference>
<evidence type="ECO:0000256" key="4">
    <source>
        <dbReference type="ARBA" id="ARBA00022840"/>
    </source>
</evidence>
<dbReference type="PROSITE" id="PS00211">
    <property type="entry name" value="ABC_TRANSPORTER_1"/>
    <property type="match status" value="1"/>
</dbReference>
<dbReference type="PROSITE" id="PS50893">
    <property type="entry name" value="ABC_TRANSPORTER_2"/>
    <property type="match status" value="1"/>
</dbReference>
<evidence type="ECO:0000256" key="1">
    <source>
        <dbReference type="ARBA" id="ARBA00022448"/>
    </source>
</evidence>
<keyword evidence="3" id="KW-0547">Nucleotide-binding</keyword>
<dbReference type="SUPFAM" id="SSF52540">
    <property type="entry name" value="P-loop containing nucleoside triphosphate hydrolases"/>
    <property type="match status" value="1"/>
</dbReference>
<comment type="caution">
    <text evidence="8">The sequence shown here is derived from an EMBL/GenBank/DDBJ whole genome shotgun (WGS) entry which is preliminary data.</text>
</comment>
<reference evidence="8" key="2">
    <citation type="submission" date="2020-09" db="EMBL/GenBank/DDBJ databases">
        <authorList>
            <person name="Sun Q."/>
            <person name="Kim S."/>
        </authorList>
    </citation>
    <scope>NUCLEOTIDE SEQUENCE</scope>
    <source>
        <strain evidence="8">KCTC 32182</strain>
    </source>
</reference>
<gene>
    <name evidence="8" type="ORF">GCM10011289_04900</name>
</gene>
<name>A0A918NY24_9NEIS</name>
<dbReference type="Pfam" id="PF00005">
    <property type="entry name" value="ABC_tran"/>
    <property type="match status" value="1"/>
</dbReference>
<evidence type="ECO:0000313" key="8">
    <source>
        <dbReference type="EMBL" id="GGY05325.1"/>
    </source>
</evidence>
<feature type="domain" description="ABC transporter" evidence="7">
    <location>
        <begin position="4"/>
        <end position="239"/>
    </location>
</feature>
<dbReference type="GO" id="GO:0005524">
    <property type="term" value="F:ATP binding"/>
    <property type="evidence" value="ECO:0007669"/>
    <property type="project" value="UniProtKB-KW"/>
</dbReference>
<dbReference type="PANTHER" id="PTHR42794:SF1">
    <property type="entry name" value="HEMIN IMPORT ATP-BINDING PROTEIN HMUV"/>
    <property type="match status" value="1"/>
</dbReference>
<keyword evidence="1" id="KW-0813">Transport</keyword>
<dbReference type="AlphaFoldDB" id="A0A918NY24"/>
<proteinExistence type="predicted"/>
<dbReference type="SMART" id="SM00382">
    <property type="entry name" value="AAA"/>
    <property type="match status" value="1"/>
</dbReference>
<evidence type="ECO:0000313" key="9">
    <source>
        <dbReference type="Proteomes" id="UP000645257"/>
    </source>
</evidence>
<evidence type="ECO:0000256" key="6">
    <source>
        <dbReference type="ARBA" id="ARBA00037066"/>
    </source>
</evidence>
<evidence type="ECO:0000256" key="5">
    <source>
        <dbReference type="ARBA" id="ARBA00022967"/>
    </source>
</evidence>
<dbReference type="Proteomes" id="UP000645257">
    <property type="component" value="Unassembled WGS sequence"/>
</dbReference>
<keyword evidence="2" id="KW-0472">Membrane</keyword>
<dbReference type="GO" id="GO:0016887">
    <property type="term" value="F:ATP hydrolysis activity"/>
    <property type="evidence" value="ECO:0007669"/>
    <property type="project" value="InterPro"/>
</dbReference>
<evidence type="ECO:0000259" key="7">
    <source>
        <dbReference type="PROSITE" id="PS50893"/>
    </source>
</evidence>
<evidence type="ECO:0000256" key="3">
    <source>
        <dbReference type="ARBA" id="ARBA00022741"/>
    </source>
</evidence>
<dbReference type="EMBL" id="BMYX01000001">
    <property type="protein sequence ID" value="GGY05325.1"/>
    <property type="molecule type" value="Genomic_DNA"/>
</dbReference>
<dbReference type="CDD" id="cd03214">
    <property type="entry name" value="ABC_Iron-Siderophores_B12_Hemin"/>
    <property type="match status" value="1"/>
</dbReference>
<organism evidence="8 9">
    <name type="scientific">Paludibacterium paludis</name>
    <dbReference type="NCBI Taxonomy" id="1225769"/>
    <lineage>
        <taxon>Bacteria</taxon>
        <taxon>Pseudomonadati</taxon>
        <taxon>Pseudomonadota</taxon>
        <taxon>Betaproteobacteria</taxon>
        <taxon>Neisseriales</taxon>
        <taxon>Chromobacteriaceae</taxon>
        <taxon>Paludibacterium</taxon>
    </lineage>
</organism>
<sequence>MSLLTARDLTLAQGERLLCRRLNLTVRPGEAWLVLGENGAGKSTLLAALAGWHAASHGEVLLDGAPIETVPARRRARRLGWMTQHDDSPFPVSVLEKLLTGVHPRRRRWEWESAEDLALARRLIEAMDLGGLEGRDIAALSGGERRRVSLATLFMQDTPLMLLDEPLSQLDLRHQQQMLALFARERAAGRGLVVVGHDPNHASAFASHVLLMAGDGEWQAGPRDSVLTAKALSALYRHPVREWTDGAERWFVPEAAPWR</sequence>
<dbReference type="InterPro" id="IPR003439">
    <property type="entry name" value="ABC_transporter-like_ATP-bd"/>
</dbReference>
<keyword evidence="5" id="KW-1278">Translocase</keyword>
<dbReference type="Gene3D" id="3.40.50.300">
    <property type="entry name" value="P-loop containing nucleotide triphosphate hydrolases"/>
    <property type="match status" value="1"/>
</dbReference>
<dbReference type="PANTHER" id="PTHR42794">
    <property type="entry name" value="HEMIN IMPORT ATP-BINDING PROTEIN HMUV"/>
    <property type="match status" value="1"/>
</dbReference>
<dbReference type="InterPro" id="IPR027417">
    <property type="entry name" value="P-loop_NTPase"/>
</dbReference>
<reference evidence="8" key="1">
    <citation type="journal article" date="2014" name="Int. J. Syst. Evol. Microbiol.">
        <title>Complete genome sequence of Corynebacterium casei LMG S-19264T (=DSM 44701T), isolated from a smear-ripened cheese.</title>
        <authorList>
            <consortium name="US DOE Joint Genome Institute (JGI-PGF)"/>
            <person name="Walter F."/>
            <person name="Albersmeier A."/>
            <person name="Kalinowski J."/>
            <person name="Ruckert C."/>
        </authorList>
    </citation>
    <scope>NUCLEOTIDE SEQUENCE</scope>
    <source>
        <strain evidence="8">KCTC 32182</strain>
    </source>
</reference>
<accession>A0A918NY24</accession>
<keyword evidence="4 8" id="KW-0067">ATP-binding</keyword>
<keyword evidence="9" id="KW-1185">Reference proteome</keyword>
<evidence type="ECO:0000256" key="2">
    <source>
        <dbReference type="ARBA" id="ARBA00022475"/>
    </source>
</evidence>
<comment type="function">
    <text evidence="6">Part of the ABC transporter complex HmuTUV involved in hemin import. Responsible for energy coupling to the transport system.</text>
</comment>
<protein>
    <submittedName>
        <fullName evidence="8">ABC transporter ATP-binding protein</fullName>
    </submittedName>
</protein>
<dbReference type="InterPro" id="IPR003593">
    <property type="entry name" value="AAA+_ATPase"/>
</dbReference>
<keyword evidence="2" id="KW-1003">Cell membrane</keyword>
<dbReference type="RefSeq" id="WP_189530741.1">
    <property type="nucleotide sequence ID" value="NZ_BMYX01000001.1"/>
</dbReference>